<protein>
    <submittedName>
        <fullName evidence="15">Nodal modulator 1</fullName>
    </submittedName>
</protein>
<feature type="domain" description="NOMO second beta-sandwich" evidence="9">
    <location>
        <begin position="313"/>
        <end position="377"/>
    </location>
</feature>
<reference evidence="15" key="1">
    <citation type="submission" date="2020-04" db="EMBL/GenBank/DDBJ databases">
        <authorList>
            <person name="Alioto T."/>
            <person name="Alioto T."/>
            <person name="Gomez Garrido J."/>
        </authorList>
    </citation>
    <scope>NUCLEOTIDE SEQUENCE</scope>
    <source>
        <strain evidence="15">A484AB</strain>
    </source>
</reference>
<keyword evidence="4" id="KW-0256">Endoplasmic reticulum</keyword>
<dbReference type="InterPro" id="IPR055074">
    <property type="entry name" value="NOMO1-3_2nd"/>
</dbReference>
<dbReference type="InterPro" id="IPR055073">
    <property type="entry name" value="NOMO1-like_9th"/>
</dbReference>
<dbReference type="InterPro" id="IPR056191">
    <property type="entry name" value="NOMO_12th"/>
</dbReference>
<feature type="domain" description="NOMO-like ninth beta-sandwich" evidence="8">
    <location>
        <begin position="760"/>
        <end position="834"/>
    </location>
</feature>
<dbReference type="Pfam" id="PF23660">
    <property type="entry name" value="NOMO_8th"/>
    <property type="match status" value="1"/>
</dbReference>
<dbReference type="AlphaFoldDB" id="A0A6S7FJW3"/>
<evidence type="ECO:0000259" key="12">
    <source>
        <dbReference type="Pfam" id="PF23193"/>
    </source>
</evidence>
<keyword evidence="16" id="KW-1185">Reference proteome</keyword>
<dbReference type="InterPro" id="IPR051417">
    <property type="entry name" value="SDr/BOS_complex"/>
</dbReference>
<dbReference type="InterPro" id="IPR056190">
    <property type="entry name" value="NOMO_5th"/>
</dbReference>
<dbReference type="Proteomes" id="UP001152795">
    <property type="component" value="Unassembled WGS sequence"/>
</dbReference>
<evidence type="ECO:0000259" key="14">
    <source>
        <dbReference type="Pfam" id="PF23660"/>
    </source>
</evidence>
<evidence type="ECO:0000256" key="4">
    <source>
        <dbReference type="ARBA" id="ARBA00022824"/>
    </source>
</evidence>
<gene>
    <name evidence="15" type="ORF">PACLA_8A043790</name>
</gene>
<evidence type="ECO:0000259" key="8">
    <source>
        <dbReference type="Pfam" id="PF22902"/>
    </source>
</evidence>
<feature type="domain" description="NOMO eighth prealbumin-like" evidence="14">
    <location>
        <begin position="669"/>
        <end position="757"/>
    </location>
</feature>
<dbReference type="InterPro" id="IPR055075">
    <property type="entry name" value="NOMO-like_N"/>
</dbReference>
<dbReference type="SUPFAM" id="SSF49452">
    <property type="entry name" value="Starch-binding domain-like"/>
    <property type="match status" value="3"/>
</dbReference>
<dbReference type="InterPro" id="IPR013784">
    <property type="entry name" value="Carb-bd-like_fold"/>
</dbReference>
<evidence type="ECO:0000256" key="3">
    <source>
        <dbReference type="ARBA" id="ARBA00022729"/>
    </source>
</evidence>
<keyword evidence="3" id="KW-0732">Signal</keyword>
<feature type="domain" description="NOMO-like N-terminal beta-sandwich" evidence="7">
    <location>
        <begin position="27"/>
        <end position="111"/>
    </location>
</feature>
<evidence type="ECO:0000259" key="13">
    <source>
        <dbReference type="Pfam" id="PF23194"/>
    </source>
</evidence>
<feature type="domain" description="NOMO C-terminal transthyretin-like" evidence="11">
    <location>
        <begin position="1020"/>
        <end position="1110"/>
    </location>
</feature>
<dbReference type="PANTHER" id="PTHR23303">
    <property type="entry name" value="CARBOXYPEPTIDASE REGULATORY REGION-CONTAINING"/>
    <property type="match status" value="1"/>
</dbReference>
<feature type="domain" description="NOMO second beta-sandwich" evidence="9">
    <location>
        <begin position="113"/>
        <end position="199"/>
    </location>
</feature>
<keyword evidence="5" id="KW-1133">Transmembrane helix</keyword>
<dbReference type="EMBL" id="CACRXK020000071">
    <property type="protein sequence ID" value="CAB3977797.1"/>
    <property type="molecule type" value="Genomic_DNA"/>
</dbReference>
<feature type="domain" description="NOMO third transthyretin-like" evidence="12">
    <location>
        <begin position="203"/>
        <end position="309"/>
    </location>
</feature>
<dbReference type="InterPro" id="IPR056319">
    <property type="entry name" value="NOMO_7th"/>
</dbReference>
<evidence type="ECO:0000259" key="11">
    <source>
        <dbReference type="Pfam" id="PF23192"/>
    </source>
</evidence>
<sequence>MDMFTGILFLFLCVVDSVLADDVVGCGGFVKSDIDINYSFIEMKLYTKQGILKYKTDCAPNNGYFLIPLYDKGDFVLKVEPPQGWSFDPVSVDLHIDGTTDKCTKGEDINFIFTGFTMFGKVVSKGRKIGPSGVKISLKSEGSERETETTEEGFFTFSRVLPGKYSLAATHPTWTFQSSSTSVEVVNTNVEVMDKLIVAGYDVKGHVLSEHQPIQGVDFILFSLVLKAEDVRGCEPIEPRILVKISKKAEGEALCKTKSQKDGTFQFSSVPSGEYTLVPFYEGEVITFDVVPTKLKFKVNYKSVVLKTPFEVHGFSVSGKIVNLGSGEGIANAKVSLDGVYKAESNNEGVYVLDNVTSGHYTILAEKLNIFFKPVKFQINPNTPYLSDIKPSSYNLCGQLKIEELPPGCLQMAKRKVILTPTQGKKTDAMSATTDSEGKFCFQVQPGAYRVQPVVLTQEQNAGLILKPEEHNVQIVNEPRLDATFKQFLASVSGTVQCLDGACGSLSISLVSRRQADQRKVTAMVKDGSKGGSFIFPKVLPGSYKAVVLQDLWCWKNKSLDIVIQDSDVDNIQFIQSGYVLKCSLTHNITLHFALEGSSEVVGSFNLTKGVNIFCLNEPGIYTLTPRSCHRFDQDSYKYNTSAQTVLTFTAKKHLLSMTVRASQLAKDIKLKIKHLKGNTEEIVEPKLKVNKRESGGNDSEVKEEEKKQHLYEVSYWAKKDEQLEVTPVSSDLLFYPPVKTVTMKDACPGGSVEFDGQVGVFIDGRIDPPLENVQVLIQSDSKEESKETLTVYSNAQGIYRVGPLHGNLRYDLSASKEGYILNPVQGEKGHFKAVKLGQIEIKVSDESRNLLSGVLVSLSGSSFRQNRITSENESLIFSNLVPGEYFFKPVLKEFVFSPVSQIVQLKEGTTVVATSEGKRVAFSCYGSVTTLNGRPEKDVALEAVGLDSCEGNQEETVTDAEGHYRLRGLQPGCTYRVRVKAGEMNAQIERSTPQYIDIQVLRNDLENVRMIVFRETGLVDVSGNILTDSQFLSSVKLLLYREKNLDSPIHSTTAGLTGFFQFPPIASDNQNYVIKLESSLSSHQYKMRFPETSFAASGHRVHVKLEFKPQKHFLDQEASHTSFLFLPILIGALVIGIYYTKISIFVRDTFQYLQNEQIPENGEEMTRSKRKRR</sequence>
<name>A0A6S7FJW3_PARCT</name>
<dbReference type="Pfam" id="PF23193">
    <property type="entry name" value="NOMO_3rd"/>
    <property type="match status" value="1"/>
</dbReference>
<accession>A0A6S7FJW3</accession>
<keyword evidence="2" id="KW-0812">Transmembrane</keyword>
<dbReference type="Gene3D" id="2.60.40.1120">
    <property type="entry name" value="Carboxypeptidase-like, regulatory domain"/>
    <property type="match status" value="2"/>
</dbReference>
<evidence type="ECO:0000256" key="1">
    <source>
        <dbReference type="ARBA" id="ARBA00004115"/>
    </source>
</evidence>
<dbReference type="Pfam" id="PF23192">
    <property type="entry name" value="NOMO_12th"/>
    <property type="match status" value="1"/>
</dbReference>
<dbReference type="Pfam" id="PF22902">
    <property type="entry name" value="NOMO1-like_9th"/>
    <property type="match status" value="1"/>
</dbReference>
<dbReference type="OrthoDB" id="10263633at2759"/>
<evidence type="ECO:0000313" key="16">
    <source>
        <dbReference type="Proteomes" id="UP001152795"/>
    </source>
</evidence>
<dbReference type="Pfam" id="PF23194">
    <property type="entry name" value="NOMO_5th"/>
    <property type="match status" value="1"/>
</dbReference>
<dbReference type="PANTHER" id="PTHR23303:SF14">
    <property type="entry name" value="BOS COMPLEX SUBUNIT NOMO1-RELATED"/>
    <property type="match status" value="1"/>
</dbReference>
<organism evidence="15 16">
    <name type="scientific">Paramuricea clavata</name>
    <name type="common">Red gorgonian</name>
    <name type="synonym">Violescent sea-whip</name>
    <dbReference type="NCBI Taxonomy" id="317549"/>
    <lineage>
        <taxon>Eukaryota</taxon>
        <taxon>Metazoa</taxon>
        <taxon>Cnidaria</taxon>
        <taxon>Anthozoa</taxon>
        <taxon>Octocorallia</taxon>
        <taxon>Malacalcyonacea</taxon>
        <taxon>Plexauridae</taxon>
        <taxon>Paramuricea</taxon>
    </lineage>
</organism>
<keyword evidence="6" id="KW-0472">Membrane</keyword>
<evidence type="ECO:0000256" key="2">
    <source>
        <dbReference type="ARBA" id="ARBA00022692"/>
    </source>
</evidence>
<feature type="domain" description="NOMO fifth transthyretin-like" evidence="13">
    <location>
        <begin position="396"/>
        <end position="485"/>
    </location>
</feature>
<feature type="domain" description="NOMO seventh transthyretin-like" evidence="10">
    <location>
        <begin position="581"/>
        <end position="653"/>
    </location>
</feature>
<comment type="subcellular location">
    <subcellularLocation>
        <location evidence="1">Endoplasmic reticulum membrane</location>
        <topology evidence="1">Single-pass type I membrane protein</topology>
    </subcellularLocation>
</comment>
<comment type="caution">
    <text evidence="15">The sequence shown here is derived from an EMBL/GenBank/DDBJ whole genome shotgun (WGS) entry which is preliminary data.</text>
</comment>
<evidence type="ECO:0000259" key="10">
    <source>
        <dbReference type="Pfam" id="PF23141"/>
    </source>
</evidence>
<evidence type="ECO:0000256" key="6">
    <source>
        <dbReference type="ARBA" id="ARBA00023136"/>
    </source>
</evidence>
<dbReference type="Pfam" id="PF22904">
    <property type="entry name" value="NOMO1-like_2nd"/>
    <property type="match status" value="2"/>
</dbReference>
<dbReference type="Pfam" id="PF22898">
    <property type="entry name" value="NOMO1-like_1st"/>
    <property type="match status" value="1"/>
</dbReference>
<evidence type="ECO:0000256" key="5">
    <source>
        <dbReference type="ARBA" id="ARBA00022989"/>
    </source>
</evidence>
<dbReference type="GO" id="GO:0030246">
    <property type="term" value="F:carbohydrate binding"/>
    <property type="evidence" value="ECO:0007669"/>
    <property type="project" value="InterPro"/>
</dbReference>
<dbReference type="InterPro" id="IPR056187">
    <property type="entry name" value="NOMO_8th"/>
</dbReference>
<dbReference type="InterPro" id="IPR056189">
    <property type="entry name" value="NOMO_3rd"/>
</dbReference>
<proteinExistence type="predicted"/>
<dbReference type="Pfam" id="PF23141">
    <property type="entry name" value="Ig_NOMO"/>
    <property type="match status" value="1"/>
</dbReference>
<dbReference type="GO" id="GO:0005789">
    <property type="term" value="C:endoplasmic reticulum membrane"/>
    <property type="evidence" value="ECO:0007669"/>
    <property type="project" value="UniProtKB-SubCell"/>
</dbReference>
<evidence type="ECO:0000259" key="9">
    <source>
        <dbReference type="Pfam" id="PF22904"/>
    </source>
</evidence>
<evidence type="ECO:0000259" key="7">
    <source>
        <dbReference type="Pfam" id="PF22898"/>
    </source>
</evidence>
<evidence type="ECO:0000313" key="15">
    <source>
        <dbReference type="EMBL" id="CAB3977797.1"/>
    </source>
</evidence>